<reference evidence="2 3" key="1">
    <citation type="journal article" date="2019" name="Int. J. Syst. Evol. Microbiol.">
        <title>The Global Catalogue of Microorganisms (GCM) 10K type strain sequencing project: providing services to taxonomists for standard genome sequencing and annotation.</title>
        <authorList>
            <consortium name="The Broad Institute Genomics Platform"/>
            <consortium name="The Broad Institute Genome Sequencing Center for Infectious Disease"/>
            <person name="Wu L."/>
            <person name="Ma J."/>
        </authorList>
    </citation>
    <scope>NUCLEOTIDE SEQUENCE [LARGE SCALE GENOMIC DNA]</scope>
    <source>
        <strain evidence="2 3">JCM 14545</strain>
    </source>
</reference>
<dbReference type="Pfam" id="PF12028">
    <property type="entry name" value="DUF3515"/>
    <property type="match status" value="1"/>
</dbReference>
<feature type="transmembrane region" description="Helical" evidence="1">
    <location>
        <begin position="12"/>
        <end position="34"/>
    </location>
</feature>
<protein>
    <submittedName>
        <fullName evidence="2">DUF3515 domain-containing protein</fullName>
    </submittedName>
</protein>
<dbReference type="Proteomes" id="UP001501116">
    <property type="component" value="Unassembled WGS sequence"/>
</dbReference>
<accession>A0ABN2SBP2</accession>
<keyword evidence="1" id="KW-0812">Transmembrane</keyword>
<dbReference type="RefSeq" id="WP_344429193.1">
    <property type="nucleotide sequence ID" value="NZ_BAAANN010000039.1"/>
</dbReference>
<evidence type="ECO:0000313" key="2">
    <source>
        <dbReference type="EMBL" id="GAA1983893.1"/>
    </source>
</evidence>
<evidence type="ECO:0000256" key="1">
    <source>
        <dbReference type="SAM" id="Phobius"/>
    </source>
</evidence>
<sequence>MPETDTGAPPRTLIVVAAVLAVALAVGVAIFGIVAGSSSSENADDDAVVGPLPLVSVPAPRASAPDCADLVAAVPGELTSDGKQLPRRELAAPAPPATAAWGRDNPVVLRCGLDRPAELTPTAQLRVVNGVQWLEVPGEGTATWYAVDRPVVVALTIPGDAGTGPLQDLSTLIGTKLKAQPLKF</sequence>
<evidence type="ECO:0000313" key="3">
    <source>
        <dbReference type="Proteomes" id="UP001501116"/>
    </source>
</evidence>
<name>A0ABN2SBP2_9PSEU</name>
<keyword evidence="1" id="KW-1133">Transmembrane helix</keyword>
<keyword evidence="1" id="KW-0472">Membrane</keyword>
<proteinExistence type="predicted"/>
<organism evidence="2 3">
    <name type="scientific">Amycolatopsis minnesotensis</name>
    <dbReference type="NCBI Taxonomy" id="337894"/>
    <lineage>
        <taxon>Bacteria</taxon>
        <taxon>Bacillati</taxon>
        <taxon>Actinomycetota</taxon>
        <taxon>Actinomycetes</taxon>
        <taxon>Pseudonocardiales</taxon>
        <taxon>Pseudonocardiaceae</taxon>
        <taxon>Amycolatopsis</taxon>
    </lineage>
</organism>
<dbReference type="InterPro" id="IPR021903">
    <property type="entry name" value="DUF3515"/>
</dbReference>
<gene>
    <name evidence="2" type="ORF">GCM10009754_71350</name>
</gene>
<dbReference type="EMBL" id="BAAANN010000039">
    <property type="protein sequence ID" value="GAA1983893.1"/>
    <property type="molecule type" value="Genomic_DNA"/>
</dbReference>
<comment type="caution">
    <text evidence="2">The sequence shown here is derived from an EMBL/GenBank/DDBJ whole genome shotgun (WGS) entry which is preliminary data.</text>
</comment>
<keyword evidence="3" id="KW-1185">Reference proteome</keyword>